<dbReference type="EMBL" id="CP147404">
    <property type="protein sequence ID" value="WXB91918.1"/>
    <property type="molecule type" value="Genomic_DNA"/>
</dbReference>
<dbReference type="Gene3D" id="1.10.3680.10">
    <property type="entry name" value="TerB-like"/>
    <property type="match status" value="1"/>
</dbReference>
<dbReference type="Pfam" id="PF05099">
    <property type="entry name" value="TerB"/>
    <property type="match status" value="1"/>
</dbReference>
<keyword evidence="3" id="KW-1185">Reference proteome</keyword>
<dbReference type="Proteomes" id="UP001387364">
    <property type="component" value="Chromosome"/>
</dbReference>
<dbReference type="InterPro" id="IPR007791">
    <property type="entry name" value="DjlA_N"/>
</dbReference>
<evidence type="ECO:0000313" key="3">
    <source>
        <dbReference type="Proteomes" id="UP001387364"/>
    </source>
</evidence>
<protein>
    <submittedName>
        <fullName evidence="2">TerB family tellurite resistance protein</fullName>
    </submittedName>
</protein>
<evidence type="ECO:0000313" key="2">
    <source>
        <dbReference type="EMBL" id="WXB91918.1"/>
    </source>
</evidence>
<organism evidence="2 3">
    <name type="scientific">Bacillus kandeliae</name>
    <dbReference type="NCBI Taxonomy" id="3129297"/>
    <lineage>
        <taxon>Bacteria</taxon>
        <taxon>Bacillati</taxon>
        <taxon>Bacillota</taxon>
        <taxon>Bacilli</taxon>
        <taxon>Bacillales</taxon>
        <taxon>Bacillaceae</taxon>
        <taxon>Bacillus</taxon>
    </lineage>
</organism>
<reference evidence="2 3" key="1">
    <citation type="submission" date="2024-02" db="EMBL/GenBank/DDBJ databases">
        <title>Seven novel Bacillus-like species.</title>
        <authorList>
            <person name="Liu G."/>
        </authorList>
    </citation>
    <scope>NUCLEOTIDE SEQUENCE [LARGE SCALE GENOMIC DNA]</scope>
    <source>
        <strain evidence="2 3">FJAT-52991</strain>
    </source>
</reference>
<name>A0ABZ2N2G0_9BACI</name>
<sequence length="171" mass="19102">MGLFDMFKGDDTKNDNGMNPHFAFATSLLYMMGSDGEFDNEELGQLLAVLGGNSKGGTVYIGGNNNDLMDKAVKYIRKNTIDQFLNEAAPVLTDAQKMCILTNLVDSSLADGEAEREEQEMFGKFLHAFGISEERFKPFFEVIVLKNDRAVFLDQNHPKNKEGFQVELSVK</sequence>
<proteinExistence type="predicted"/>
<dbReference type="InterPro" id="IPR029024">
    <property type="entry name" value="TerB-like"/>
</dbReference>
<evidence type="ECO:0000259" key="1">
    <source>
        <dbReference type="Pfam" id="PF05099"/>
    </source>
</evidence>
<feature type="domain" description="Co-chaperone DjlA N-terminal" evidence="1">
    <location>
        <begin position="22"/>
        <end position="136"/>
    </location>
</feature>
<accession>A0ABZ2N2G0</accession>
<dbReference type="SUPFAM" id="SSF158682">
    <property type="entry name" value="TerB-like"/>
    <property type="match status" value="1"/>
</dbReference>
<dbReference type="CDD" id="cd07177">
    <property type="entry name" value="terB_like"/>
    <property type="match status" value="1"/>
</dbReference>
<dbReference type="RefSeq" id="WP_338749888.1">
    <property type="nucleotide sequence ID" value="NZ_CP147404.1"/>
</dbReference>
<gene>
    <name evidence="2" type="ORF">WDJ61_11645</name>
</gene>